<evidence type="ECO:0000256" key="9">
    <source>
        <dbReference type="ARBA" id="ARBA00022553"/>
    </source>
</evidence>
<keyword evidence="21" id="KW-0804">Transcription</keyword>
<evidence type="ECO:0000256" key="11">
    <source>
        <dbReference type="ARBA" id="ARBA00022581"/>
    </source>
</evidence>
<evidence type="ECO:0000256" key="12">
    <source>
        <dbReference type="ARBA" id="ARBA00022679"/>
    </source>
</evidence>
<feature type="compositionally biased region" description="Acidic residues" evidence="29">
    <location>
        <begin position="1397"/>
        <end position="1425"/>
    </location>
</feature>
<dbReference type="SUPFAM" id="SSF50978">
    <property type="entry name" value="WD40 repeat-like"/>
    <property type="match status" value="1"/>
</dbReference>
<dbReference type="PANTHER" id="PTHR13129:SF4">
    <property type="entry name" value="DDB1- AND CUL4-ASSOCIATED FACTOR 1"/>
    <property type="match status" value="1"/>
</dbReference>
<dbReference type="Gene3D" id="3.90.1580.10">
    <property type="entry name" value="paralog of FGE (formylglycine-generating enzyme)"/>
    <property type="match status" value="1"/>
</dbReference>
<keyword evidence="13" id="KW-0677">Repeat</keyword>
<feature type="region of interest" description="Disordered" evidence="29">
    <location>
        <begin position="218"/>
        <end position="263"/>
    </location>
</feature>
<dbReference type="SUPFAM" id="SSF56436">
    <property type="entry name" value="C-type lectin-like"/>
    <property type="match status" value="1"/>
</dbReference>
<keyword evidence="12" id="KW-0808">Transferase</keyword>
<comment type="catalytic activity">
    <reaction evidence="25">
        <text>L-seryl-[protein] + ATP = O-phospho-L-seryl-[protein] + ADP + H(+)</text>
        <dbReference type="Rhea" id="RHEA:17989"/>
        <dbReference type="Rhea" id="RHEA-COMP:9863"/>
        <dbReference type="Rhea" id="RHEA-COMP:11604"/>
        <dbReference type="ChEBI" id="CHEBI:15378"/>
        <dbReference type="ChEBI" id="CHEBI:29999"/>
        <dbReference type="ChEBI" id="CHEBI:30616"/>
        <dbReference type="ChEBI" id="CHEBI:83421"/>
        <dbReference type="ChEBI" id="CHEBI:456216"/>
        <dbReference type="EC" id="2.7.11.1"/>
    </reaction>
</comment>
<comment type="pathway">
    <text evidence="3">Protein modification; protein ubiquitination.</text>
</comment>
<evidence type="ECO:0000313" key="32">
    <source>
        <dbReference type="Proteomes" id="UP001162480"/>
    </source>
</evidence>
<evidence type="ECO:0000256" key="29">
    <source>
        <dbReference type="SAM" id="MobiDB-lite"/>
    </source>
</evidence>
<dbReference type="GO" id="GO:0006325">
    <property type="term" value="P:chromatin organization"/>
    <property type="evidence" value="ECO:0007669"/>
    <property type="project" value="UniProtKB-KW"/>
</dbReference>
<dbReference type="EMBL" id="OX597817">
    <property type="protein sequence ID" value="CAI9721923.1"/>
    <property type="molecule type" value="Genomic_DNA"/>
</dbReference>
<dbReference type="Pfam" id="PF03781">
    <property type="entry name" value="FGE-sulfatase"/>
    <property type="match status" value="1"/>
</dbReference>
<comment type="similarity">
    <text evidence="4">Belongs to the sulfatase-modifying factor family.</text>
</comment>
<keyword evidence="32" id="KW-1185">Reference proteome</keyword>
<keyword evidence="15" id="KW-0418">Kinase</keyword>
<feature type="domain" description="Sulfatase-modifying factor enzyme-like" evidence="30">
    <location>
        <begin position="1512"/>
        <end position="1667"/>
    </location>
</feature>
<accession>A0AA36ATB9</accession>
<name>A0AA36ATB9_OCTVU</name>
<keyword evidence="8" id="KW-0723">Serine/threonine-protein kinase</keyword>
<evidence type="ECO:0000256" key="4">
    <source>
        <dbReference type="ARBA" id="ARBA00005310"/>
    </source>
</evidence>
<evidence type="ECO:0000256" key="17">
    <source>
        <dbReference type="ARBA" id="ARBA00022840"/>
    </source>
</evidence>
<dbReference type="FunFam" id="2.130.10.10:FF:000055">
    <property type="entry name" value="DDB1 and CUL4-associated factor 1"/>
    <property type="match status" value="1"/>
</dbReference>
<comment type="catalytic activity">
    <reaction evidence="24">
        <text>L-threonyl-[protein] + ATP = O-phospho-L-threonyl-[protein] + ADP + H(+)</text>
        <dbReference type="Rhea" id="RHEA:46608"/>
        <dbReference type="Rhea" id="RHEA-COMP:11060"/>
        <dbReference type="Rhea" id="RHEA-COMP:11605"/>
        <dbReference type="ChEBI" id="CHEBI:15378"/>
        <dbReference type="ChEBI" id="CHEBI:30013"/>
        <dbReference type="ChEBI" id="CHEBI:30616"/>
        <dbReference type="ChEBI" id="CHEBI:61977"/>
        <dbReference type="ChEBI" id="CHEBI:456216"/>
        <dbReference type="EC" id="2.7.11.1"/>
    </reaction>
</comment>
<dbReference type="InterPro" id="IPR036322">
    <property type="entry name" value="WD40_repeat_dom_sf"/>
</dbReference>
<comment type="subunit">
    <text evidence="26">Component of the DCX (DDB1-CUL4-X-box) E3 ubiquitin-protein ligase complex, named CUL4A-RBX1-DDB1-DCAF1/VPRBP complex. Interacts with DDB1; the interaction is direct. Also forms a ternary complex with DDA1 and DDB1. Interacts with NF2 (via FERM domain). Component of the EDVP complex, a E3 ligase complex containing DYRK2, EDD/UBR5, DDB1 and DCAF1. Interacts with DYRK2; the interaction is direct. Interacts with RAG1; the interaction is direct. Interacts with LLGL1 and LLGL2. Interacts with histone H3. Interacts with ESR1 and LATS1; probably recruited by LATS1 to promote ESR1 ubiquitination and ubiquitin-mediated proteasomal degradation. Directly interacts with TET1, TET2 and TET3 (via C-terminus). Interacts with CEP78; promoting DCAF1 localization to centrosomes.</text>
</comment>
<evidence type="ECO:0000256" key="8">
    <source>
        <dbReference type="ARBA" id="ARBA00022527"/>
    </source>
</evidence>
<evidence type="ECO:0000256" key="5">
    <source>
        <dbReference type="ARBA" id="ARBA00008845"/>
    </source>
</evidence>
<dbReference type="InterPro" id="IPR016187">
    <property type="entry name" value="CTDL_fold"/>
</dbReference>
<dbReference type="InterPro" id="IPR042095">
    <property type="entry name" value="SUMF_sf"/>
</dbReference>
<evidence type="ECO:0000256" key="19">
    <source>
        <dbReference type="ARBA" id="ARBA00022990"/>
    </source>
</evidence>
<keyword evidence="18" id="KW-0156">Chromatin regulator</keyword>
<evidence type="ECO:0000256" key="26">
    <source>
        <dbReference type="ARBA" id="ARBA00063313"/>
    </source>
</evidence>
<dbReference type="SMART" id="SM00667">
    <property type="entry name" value="LisH"/>
    <property type="match status" value="1"/>
</dbReference>
<dbReference type="InterPro" id="IPR015943">
    <property type="entry name" value="WD40/YVTN_repeat-like_dom_sf"/>
</dbReference>
<evidence type="ECO:0000259" key="30">
    <source>
        <dbReference type="Pfam" id="PF03781"/>
    </source>
</evidence>
<dbReference type="EC" id="2.7.11.1" evidence="6"/>
<keyword evidence="20" id="KW-0805">Transcription regulation</keyword>
<dbReference type="GO" id="GO:0005524">
    <property type="term" value="F:ATP binding"/>
    <property type="evidence" value="ECO:0007669"/>
    <property type="project" value="UniProtKB-KW"/>
</dbReference>
<keyword evidence="19" id="KW-0007">Acetylation</keyword>
<protein>
    <recommendedName>
        <fullName evidence="27">DDB1- and CUL4-associated factor 1</fullName>
        <ecNumber evidence="6">2.7.11.1</ecNumber>
    </recommendedName>
    <alternativeName>
        <fullName evidence="28">Serine/threonine-protein kinase VPRBP</fullName>
    </alternativeName>
</protein>
<evidence type="ECO:0000256" key="18">
    <source>
        <dbReference type="ARBA" id="ARBA00022853"/>
    </source>
</evidence>
<feature type="compositionally biased region" description="Polar residues" evidence="29">
    <location>
        <begin position="1478"/>
        <end position="1490"/>
    </location>
</feature>
<dbReference type="Gene3D" id="1.25.10.10">
    <property type="entry name" value="Leucine-rich Repeat Variant"/>
    <property type="match status" value="1"/>
</dbReference>
<dbReference type="InterPro" id="IPR011989">
    <property type="entry name" value="ARM-like"/>
</dbReference>
<feature type="region of interest" description="Disordered" evidence="29">
    <location>
        <begin position="1473"/>
        <end position="1512"/>
    </location>
</feature>
<keyword evidence="17" id="KW-0067">ATP-binding</keyword>
<keyword evidence="22" id="KW-0206">Cytoskeleton</keyword>
<keyword evidence="7" id="KW-0963">Cytoplasm</keyword>
<dbReference type="Proteomes" id="UP001162480">
    <property type="component" value="Chromosome 4"/>
</dbReference>
<comment type="similarity">
    <text evidence="5">Belongs to the VPRBP/DCAF1 family.</text>
</comment>
<evidence type="ECO:0000256" key="10">
    <source>
        <dbReference type="ARBA" id="ARBA00022574"/>
    </source>
</evidence>
<keyword evidence="23" id="KW-0539">Nucleus</keyword>
<dbReference type="GO" id="GO:0005813">
    <property type="term" value="C:centrosome"/>
    <property type="evidence" value="ECO:0007669"/>
    <property type="project" value="UniProtKB-SubCell"/>
</dbReference>
<evidence type="ECO:0000256" key="27">
    <source>
        <dbReference type="ARBA" id="ARBA00071147"/>
    </source>
</evidence>
<feature type="compositionally biased region" description="Low complexity" evidence="29">
    <location>
        <begin position="235"/>
        <end position="252"/>
    </location>
</feature>
<evidence type="ECO:0000256" key="1">
    <source>
        <dbReference type="ARBA" id="ARBA00004123"/>
    </source>
</evidence>
<dbReference type="SUPFAM" id="SSF48371">
    <property type="entry name" value="ARM repeat"/>
    <property type="match status" value="1"/>
</dbReference>
<keyword evidence="16" id="KW-0833">Ubl conjugation pathway</keyword>
<dbReference type="PANTHER" id="PTHR13129">
    <property type="entry name" value="VPRBP PROTEIN-RELATED"/>
    <property type="match status" value="1"/>
</dbReference>
<keyword evidence="10" id="KW-0853">WD repeat</keyword>
<evidence type="ECO:0000256" key="13">
    <source>
        <dbReference type="ARBA" id="ARBA00022737"/>
    </source>
</evidence>
<evidence type="ECO:0000313" key="31">
    <source>
        <dbReference type="EMBL" id="CAI9721923.1"/>
    </source>
</evidence>
<keyword evidence="14" id="KW-0547">Nucleotide-binding</keyword>
<dbReference type="GO" id="GO:0004674">
    <property type="term" value="F:protein serine/threonine kinase activity"/>
    <property type="evidence" value="ECO:0007669"/>
    <property type="project" value="UniProtKB-KW"/>
</dbReference>
<dbReference type="InterPro" id="IPR016024">
    <property type="entry name" value="ARM-type_fold"/>
</dbReference>
<keyword evidence="11" id="KW-0945">Host-virus interaction</keyword>
<evidence type="ECO:0000256" key="3">
    <source>
        <dbReference type="ARBA" id="ARBA00004906"/>
    </source>
</evidence>
<evidence type="ECO:0000256" key="6">
    <source>
        <dbReference type="ARBA" id="ARBA00012513"/>
    </source>
</evidence>
<evidence type="ECO:0000256" key="7">
    <source>
        <dbReference type="ARBA" id="ARBA00022490"/>
    </source>
</evidence>
<keyword evidence="9" id="KW-0597">Phosphoprotein</keyword>
<evidence type="ECO:0000256" key="21">
    <source>
        <dbReference type="ARBA" id="ARBA00023163"/>
    </source>
</evidence>
<proteinExistence type="inferred from homology"/>
<dbReference type="Gene3D" id="2.130.10.10">
    <property type="entry name" value="YVTN repeat-like/Quinoprotein amine dehydrogenase"/>
    <property type="match status" value="1"/>
</dbReference>
<dbReference type="GO" id="GO:0005634">
    <property type="term" value="C:nucleus"/>
    <property type="evidence" value="ECO:0007669"/>
    <property type="project" value="UniProtKB-SubCell"/>
</dbReference>
<feature type="region of interest" description="Disordered" evidence="29">
    <location>
        <begin position="1395"/>
        <end position="1432"/>
    </location>
</feature>
<dbReference type="GO" id="GO:0080008">
    <property type="term" value="C:Cul4-RING E3 ubiquitin ligase complex"/>
    <property type="evidence" value="ECO:0007669"/>
    <property type="project" value="TreeGrafter"/>
</dbReference>
<sequence length="1675" mass="188462">MATLDSLSTLNGILEEWNRTSKESNMNPVPILTRMAELIEKETEAYFKMDPDPFDDRHPGIANPNCTLGHLMKALFINEAFMSKIGTYIMEGGWEKKEIHIAACRLLLDIINGLETSDVFQGTEGLVTRLFQWASTDEDPLCYYAVGLLALAMELQDVASNFKDENAVLVAQLLNKLHKLRSESSKEPLETTEKEKACDNSSSTKEKSHFHMFAKTHDEDNTSNASSDLVSLPCTPKSVPSNSSTSTTVTPSDNKRKSSFTKSEIQEKKLRICENSSEANDGIKKPSLKLSLSPTYFSYDSSNAVTTRREFCPQKEESSNSSWSEMMSYVIGSYCMDPMSASMKQRLILHYLIPMGEYQELLGLAIQYRAIDLIMHYINLKENKDIRLAFEALKYLATLICHKKFATKFLNSDGVQRLLEVHRPSIAATGVSLCIYYLSYFEETMERVCLLPEHVLSELVNYVLWLLECSHESSRCHAAIFLDHAFAFRIILDLFDQKDGLRRLINVVSTLPILYFDASVEQPMENKLYTMRQIARYVCIAFKKYMEAHLILHADEIRRSHLRNENGSPVTEMPANKALKLTFEVVQENIEMLLDLMPVRMVWRPVAQFKQLGGISLVIQLLAIAQNWNNYPSKSETLCSAMDVLAVCTIMPQCQLAMLEPLPVGLEFTASAINIMIGLAEGKTVQDPEVQKSALNVIINCVWGPMERLGGGVGRFKGSGSKKRINWKVGEDVLGKMWDGIRGNNGIMVLLKLLSQKTPISEADNIRALACKALVGLSRSETVRQIIGKLPLFNNGLLQQLMKEPVLQDKRQAHVKFCKYSNELIERVSGKHHNANIEASLQDIRKADIVAQTKITFQKRELFHLIHEYLLSEGCVNSATALQTEANLPCNMSIPTVHPTNPLINPIMTTPKASRQLSPLPTSHNSNQTPSLLSHSSGAGILNSNGTLGPVKFSLNRHSAASPVIASTPTIKANQAANARSQFTKDRLEDMTIMKNMIHKHHSDNEVTLDGIVTEYLRKQHALCKNPMVTCPPMSLFTPHKCPDPRGSRFAPTCITARVNRAMISPKFGGIDGFKCHKKYVYSRFKPIRTFRDPDEDGYSSCTFISSSNFLLLGTYSGDLKPVNIQTGEEGRSYNCHSSPITNCRQTKDGNLLVTSASWGTPLSSLWKSLDRLENQKNFPEDNYMEFSKKVQDKLIGTREEKAYIYDINTGQQIMEIFDQEKANYYTSNRATFDPSDDLVLNDGVLWDVRVGKAVHKFDKFNAAISGLFHPMGLEIIINSEVWDMRTFRLLHTVPSLDQCQLNFNYTNEIIYGTIHMLDERRRDKRYNSIYASTFRTFDSRDYSCISTYDVKSRSICNLAADTREYHIAVVETQQYGDTNVEENVCRLYEIGKLKDDDDDQGDDDDDDEDEGIDDDDDDDDEDDDIVHVSALGDGSSDIEVNDIFNLSKRPALVSLFTLACLVINITKGDVPEKPSCGCSTSRGQCGQETNSEENSKYSSEANSPSSSIPHTEEMSFIPAGKFQMGTNRPVFVADGEGPEREIEIKSFYMDIHEVSNAEFEKFVNATGYVTEAETFGNSFVMENYLSEATLKNVTQAVTAAPWWVSVNGAFWRAPEGNDSSIRDRMNHPVIHVSWNDAVKYCKWAGKRLPTEAEWEYACRGGLLQRKGLLKERVE</sequence>
<gene>
    <name evidence="31" type="ORF">OCTVUL_1B003715</name>
</gene>
<dbReference type="GO" id="GO:0016567">
    <property type="term" value="P:protein ubiquitination"/>
    <property type="evidence" value="ECO:0007669"/>
    <property type="project" value="InterPro"/>
</dbReference>
<feature type="compositionally biased region" description="Low complexity" evidence="29">
    <location>
        <begin position="1497"/>
        <end position="1508"/>
    </location>
</feature>
<dbReference type="InterPro" id="IPR033270">
    <property type="entry name" value="VPRBP/DCAF1"/>
</dbReference>
<evidence type="ECO:0000256" key="22">
    <source>
        <dbReference type="ARBA" id="ARBA00023212"/>
    </source>
</evidence>
<evidence type="ECO:0000256" key="28">
    <source>
        <dbReference type="ARBA" id="ARBA00078221"/>
    </source>
</evidence>
<evidence type="ECO:0000256" key="25">
    <source>
        <dbReference type="ARBA" id="ARBA00048679"/>
    </source>
</evidence>
<dbReference type="PROSITE" id="PS50896">
    <property type="entry name" value="LISH"/>
    <property type="match status" value="1"/>
</dbReference>
<evidence type="ECO:0000256" key="23">
    <source>
        <dbReference type="ARBA" id="ARBA00023242"/>
    </source>
</evidence>
<reference evidence="31" key="1">
    <citation type="submission" date="2023-08" db="EMBL/GenBank/DDBJ databases">
        <authorList>
            <person name="Alioto T."/>
            <person name="Alioto T."/>
            <person name="Gomez Garrido J."/>
        </authorList>
    </citation>
    <scope>NUCLEOTIDE SEQUENCE</scope>
</reference>
<evidence type="ECO:0000256" key="15">
    <source>
        <dbReference type="ARBA" id="ARBA00022777"/>
    </source>
</evidence>
<evidence type="ECO:0000256" key="24">
    <source>
        <dbReference type="ARBA" id="ARBA00047899"/>
    </source>
</evidence>
<evidence type="ECO:0000256" key="20">
    <source>
        <dbReference type="ARBA" id="ARBA00023015"/>
    </source>
</evidence>
<feature type="region of interest" description="Disordered" evidence="29">
    <location>
        <begin position="913"/>
        <end position="938"/>
    </location>
</feature>
<evidence type="ECO:0000256" key="2">
    <source>
        <dbReference type="ARBA" id="ARBA00004300"/>
    </source>
</evidence>
<feature type="region of interest" description="Disordered" evidence="29">
    <location>
        <begin position="182"/>
        <end position="205"/>
    </location>
</feature>
<dbReference type="InterPro" id="IPR005532">
    <property type="entry name" value="SUMF_dom"/>
</dbReference>
<organism evidence="31 32">
    <name type="scientific">Octopus vulgaris</name>
    <name type="common">Common octopus</name>
    <dbReference type="NCBI Taxonomy" id="6645"/>
    <lineage>
        <taxon>Eukaryota</taxon>
        <taxon>Metazoa</taxon>
        <taxon>Spiralia</taxon>
        <taxon>Lophotrochozoa</taxon>
        <taxon>Mollusca</taxon>
        <taxon>Cephalopoda</taxon>
        <taxon>Coleoidea</taxon>
        <taxon>Octopodiformes</taxon>
        <taxon>Octopoda</taxon>
        <taxon>Incirrata</taxon>
        <taxon>Octopodidae</taxon>
        <taxon>Octopus</taxon>
    </lineage>
</organism>
<evidence type="ECO:0000256" key="14">
    <source>
        <dbReference type="ARBA" id="ARBA00022741"/>
    </source>
</evidence>
<comment type="subcellular location">
    <subcellularLocation>
        <location evidence="2">Cytoplasm</location>
        <location evidence="2">Cytoskeleton</location>
        <location evidence="2">Microtubule organizing center</location>
        <location evidence="2">Centrosome</location>
    </subcellularLocation>
    <subcellularLocation>
        <location evidence="1">Nucleus</location>
    </subcellularLocation>
</comment>
<evidence type="ECO:0000256" key="16">
    <source>
        <dbReference type="ARBA" id="ARBA00022786"/>
    </source>
</evidence>
<dbReference type="InterPro" id="IPR006594">
    <property type="entry name" value="LisH"/>
</dbReference>